<feature type="chain" id="PRO_5001754256" description="Carbohydrate esterase" evidence="2">
    <location>
        <begin position="26"/>
        <end position="464"/>
    </location>
</feature>
<dbReference type="Proteomes" id="UP000028582">
    <property type="component" value="Unassembled WGS sequence"/>
</dbReference>
<evidence type="ECO:0000256" key="2">
    <source>
        <dbReference type="SAM" id="SignalP"/>
    </source>
</evidence>
<sequence length="464" mass="49237">MYFTSVASTLLAAMAFLSLVPRTTSESICTLSDSEACAVHTLTPSDDDGSVLIYPGGNTRCAFDDYTDSETTFSTNSTYFFQVFPNSGSNKSKLMIFFQGGGACTDEETCSFGLQCSLGASATLTTVATSSSAGILNRSISDNMFKDWNIVFVPYCTGDVHAGNRILEPYESNVAELLGEPQCLGLNYTMYLNGYNNTQSALDWALDNYPDVDNLVVGGESAGSLGAQLHSAHIAELWGVNSKGTRFSVIADSYVGAVPANHTGSQSLHFTGVCDVNLGMPATVVADCDAEMATTIEMTESLIEDVPQGNWLFINSKGDLTQRYFYALLEEGIEGYPFTDLVSEQDFYADMSVILDAYQSISTRITTFYVEGTKHVFLADTNFTSYQSDEGLLLGDVLNAWLVSDSSLNSNTTAVTSSSGSSATTTDATTASSTNSGTPGSSTTSATSTASTTSSSTTSTTSFC</sequence>
<protein>
    <recommendedName>
        <fullName evidence="5">Carbohydrate esterase</fullName>
    </recommendedName>
</protein>
<evidence type="ECO:0000313" key="3">
    <source>
        <dbReference type="EMBL" id="ETO77798.1"/>
    </source>
</evidence>
<dbReference type="GO" id="GO:0016787">
    <property type="term" value="F:hydrolase activity"/>
    <property type="evidence" value="ECO:0007669"/>
    <property type="project" value="InterPro"/>
</dbReference>
<reference evidence="3 4" key="1">
    <citation type="submission" date="2013-11" db="EMBL/GenBank/DDBJ databases">
        <title>The Genome Sequence of Phytophthora parasitica P1976.</title>
        <authorList>
            <consortium name="The Broad Institute Genomics Platform"/>
            <person name="Russ C."/>
            <person name="Tyler B."/>
            <person name="Panabieres F."/>
            <person name="Shan W."/>
            <person name="Tripathy S."/>
            <person name="Grunwald N."/>
            <person name="Machado M."/>
            <person name="Johnson C.S."/>
            <person name="Walker B."/>
            <person name="Young S."/>
            <person name="Zeng Q."/>
            <person name="Gargeya S."/>
            <person name="Fitzgerald M."/>
            <person name="Haas B."/>
            <person name="Abouelleil A."/>
            <person name="Allen A.W."/>
            <person name="Alvarado L."/>
            <person name="Arachchi H.M."/>
            <person name="Berlin A.M."/>
            <person name="Chapman S.B."/>
            <person name="Gainer-Dewar J."/>
            <person name="Goldberg J."/>
            <person name="Griggs A."/>
            <person name="Gujja S."/>
            <person name="Hansen M."/>
            <person name="Howarth C."/>
            <person name="Imamovic A."/>
            <person name="Ireland A."/>
            <person name="Larimer J."/>
            <person name="McCowan C."/>
            <person name="Murphy C."/>
            <person name="Pearson M."/>
            <person name="Poon T.W."/>
            <person name="Priest M."/>
            <person name="Roberts A."/>
            <person name="Saif S."/>
            <person name="Shea T."/>
            <person name="Sisk P."/>
            <person name="Sykes S."/>
            <person name="Wortman J."/>
            <person name="Nusbaum C."/>
            <person name="Birren B."/>
        </authorList>
    </citation>
    <scope>NUCLEOTIDE SEQUENCE [LARGE SCALE GENOMIC DNA]</scope>
    <source>
        <strain evidence="3 4">P1976</strain>
    </source>
</reference>
<dbReference type="AlphaFoldDB" id="A0A081AFY7"/>
<gene>
    <name evidence="3" type="ORF">F444_07108</name>
</gene>
<name>A0A081AFY7_PHYNI</name>
<evidence type="ECO:0008006" key="5">
    <source>
        <dbReference type="Google" id="ProtNLM"/>
    </source>
</evidence>
<feature type="signal peptide" evidence="2">
    <location>
        <begin position="1"/>
        <end position="25"/>
    </location>
</feature>
<accession>A0A081AFY7</accession>
<keyword evidence="2" id="KW-0732">Signal</keyword>
<proteinExistence type="predicted"/>
<dbReference type="ESTHER" id="phypr-w2h119">
    <property type="family name" value="Pectinacetylesterase-Notum"/>
</dbReference>
<dbReference type="PANTHER" id="PTHR21562:SF83">
    <property type="entry name" value="PECTIN ACETYLESTERASE 4"/>
    <property type="match status" value="1"/>
</dbReference>
<dbReference type="PANTHER" id="PTHR21562">
    <property type="entry name" value="NOTUM-RELATED"/>
    <property type="match status" value="1"/>
</dbReference>
<evidence type="ECO:0000313" key="4">
    <source>
        <dbReference type="Proteomes" id="UP000028582"/>
    </source>
</evidence>
<evidence type="ECO:0000256" key="1">
    <source>
        <dbReference type="SAM" id="MobiDB-lite"/>
    </source>
</evidence>
<dbReference type="InterPro" id="IPR029058">
    <property type="entry name" value="AB_hydrolase_fold"/>
</dbReference>
<comment type="caution">
    <text evidence="3">The sequence shown here is derived from an EMBL/GenBank/DDBJ whole genome shotgun (WGS) entry which is preliminary data.</text>
</comment>
<dbReference type="OrthoDB" id="2015280at2759"/>
<dbReference type="SUPFAM" id="SSF53474">
    <property type="entry name" value="alpha/beta-Hydrolases"/>
    <property type="match status" value="1"/>
</dbReference>
<dbReference type="EMBL" id="ANJA01001298">
    <property type="protein sequence ID" value="ETO77798.1"/>
    <property type="molecule type" value="Genomic_DNA"/>
</dbReference>
<feature type="region of interest" description="Disordered" evidence="1">
    <location>
        <begin position="414"/>
        <end position="464"/>
    </location>
</feature>
<organism evidence="3 4">
    <name type="scientific">Phytophthora nicotianae P1976</name>
    <dbReference type="NCBI Taxonomy" id="1317066"/>
    <lineage>
        <taxon>Eukaryota</taxon>
        <taxon>Sar</taxon>
        <taxon>Stramenopiles</taxon>
        <taxon>Oomycota</taxon>
        <taxon>Peronosporomycetes</taxon>
        <taxon>Peronosporales</taxon>
        <taxon>Peronosporaceae</taxon>
        <taxon>Phytophthora</taxon>
    </lineage>
</organism>
<dbReference type="Pfam" id="PF03283">
    <property type="entry name" value="PAE"/>
    <property type="match status" value="1"/>
</dbReference>
<dbReference type="InterPro" id="IPR004963">
    <property type="entry name" value="PAE/NOTUM"/>
</dbReference>